<accession>A0A5M9N0U5</accession>
<dbReference type="Proteomes" id="UP000324241">
    <property type="component" value="Unassembled WGS sequence"/>
</dbReference>
<dbReference type="InterPro" id="IPR032466">
    <property type="entry name" value="Metal_Hydrolase"/>
</dbReference>
<evidence type="ECO:0000313" key="3">
    <source>
        <dbReference type="EMBL" id="KAA8651240.1"/>
    </source>
</evidence>
<dbReference type="GO" id="GO:0046872">
    <property type="term" value="F:metal ion binding"/>
    <property type="evidence" value="ECO:0007669"/>
    <property type="project" value="UniProtKB-UniRule"/>
</dbReference>
<dbReference type="AlphaFoldDB" id="A0A5M9N0U5"/>
<dbReference type="RefSeq" id="XP_033430601.1">
    <property type="nucleotide sequence ID" value="XM_033564844.1"/>
</dbReference>
<dbReference type="PANTHER" id="PTHR10443">
    <property type="entry name" value="MICROSOMAL DIPEPTIDASE"/>
    <property type="match status" value="1"/>
</dbReference>
<evidence type="ECO:0000313" key="4">
    <source>
        <dbReference type="Proteomes" id="UP000324241"/>
    </source>
</evidence>
<evidence type="ECO:0000256" key="2">
    <source>
        <dbReference type="RuleBase" id="RU341113"/>
    </source>
</evidence>
<dbReference type="EC" id="3.4.13.19" evidence="2"/>
<dbReference type="Gene3D" id="3.20.20.140">
    <property type="entry name" value="Metal-dependent hydrolases"/>
    <property type="match status" value="1"/>
</dbReference>
<dbReference type="PANTHER" id="PTHR10443:SF12">
    <property type="entry name" value="DIPEPTIDASE"/>
    <property type="match status" value="1"/>
</dbReference>
<dbReference type="CDD" id="cd01301">
    <property type="entry name" value="rDP_like"/>
    <property type="match status" value="1"/>
</dbReference>
<dbReference type="GO" id="GO:0006508">
    <property type="term" value="P:proteolysis"/>
    <property type="evidence" value="ECO:0007669"/>
    <property type="project" value="UniProtKB-KW"/>
</dbReference>
<keyword evidence="2" id="KW-0479">Metal-binding</keyword>
<dbReference type="GeneID" id="54322820"/>
<keyword evidence="2" id="KW-0378">Hydrolase</keyword>
<name>A0A5M9N0U5_9EURO</name>
<keyword evidence="2" id="KW-0482">Metalloprotease</keyword>
<dbReference type="OrthoDB" id="445695at2759"/>
<protein>
    <recommendedName>
        <fullName evidence="2">Dipeptidase</fullName>
        <ecNumber evidence="2">3.4.13.19</ecNumber>
    </recommendedName>
</protein>
<proteinExistence type="inferred from homology"/>
<gene>
    <name evidence="3" type="ORF">ATNIH1004_000118</name>
</gene>
<organism evidence="3 4">
    <name type="scientific">Aspergillus tanneri</name>
    <dbReference type="NCBI Taxonomy" id="1220188"/>
    <lineage>
        <taxon>Eukaryota</taxon>
        <taxon>Fungi</taxon>
        <taxon>Dikarya</taxon>
        <taxon>Ascomycota</taxon>
        <taxon>Pezizomycotina</taxon>
        <taxon>Eurotiomycetes</taxon>
        <taxon>Eurotiomycetidae</taxon>
        <taxon>Eurotiales</taxon>
        <taxon>Aspergillaceae</taxon>
        <taxon>Aspergillus</taxon>
        <taxon>Aspergillus subgen. Circumdati</taxon>
    </lineage>
</organism>
<dbReference type="SUPFAM" id="SSF51556">
    <property type="entry name" value="Metallo-dependent hydrolases"/>
    <property type="match status" value="1"/>
</dbReference>
<reference evidence="3 4" key="1">
    <citation type="submission" date="2019-08" db="EMBL/GenBank/DDBJ databases">
        <title>The genome sequence of a newly discovered highly antifungal drug resistant Aspergillus species, Aspergillus tanneri NIH 1004.</title>
        <authorList>
            <person name="Mounaud S."/>
            <person name="Singh I."/>
            <person name="Joardar V."/>
            <person name="Pakala S."/>
            <person name="Pakala S."/>
            <person name="Venepally P."/>
            <person name="Chung J.K."/>
            <person name="Losada L."/>
            <person name="Nierman W.C."/>
        </authorList>
    </citation>
    <scope>NUCLEOTIDE SEQUENCE [LARGE SCALE GENOMIC DNA]</scope>
    <source>
        <strain evidence="3 4">NIH1004</strain>
    </source>
</reference>
<dbReference type="PROSITE" id="PS51365">
    <property type="entry name" value="RENAL_DIPEPTIDASE_2"/>
    <property type="match status" value="1"/>
</dbReference>
<dbReference type="GO" id="GO:0070573">
    <property type="term" value="F:metallodipeptidase activity"/>
    <property type="evidence" value="ECO:0007669"/>
    <property type="project" value="InterPro"/>
</dbReference>
<comment type="cofactor">
    <cofactor evidence="2">
        <name>Zn(2+)</name>
        <dbReference type="ChEBI" id="CHEBI:29105"/>
    </cofactor>
</comment>
<keyword evidence="2" id="KW-0645">Protease</keyword>
<sequence length="455" mass="49747">MSNKRGVLPGDRSLPPDRRKCDAITPRHAVKFPVKHRAWNLLLSLLLAGLLVTATSALNLRHTLSIEERVEKILSEIPLIDGHDDLPILIRENFQNRIYQKNFTIPFSQGNMVGHVDLPRLSQGQVGGTFWSVFTECPENGTDFSDANYAASVRHTIEAVDVMFRLQQAYPDTFSTPPNGSTALQAFRDGKIISPMGIEGLHSIGNSLAYLRHFYERGVSYATLTHNCHNRYADAAIVELPGGGIKKSEPLWNGVSDAGKDLILEMNRLGMIVDLAHVSVDTMHDVLGGKDGWTGSQAPVIFSHSSAYAICPHPRNVPDDILELVKARESLVMVNFSPDFISCTASDNPNGIPDPDPTHATLERVADHILYIGAHIGFDHVGLGSDFDGIPSGPRGLEDVSKFPSLIAELLQRGVSDEEAAKVAGGNILRVWKEVDRVALELQAKGVLPVEDILV</sequence>
<comment type="similarity">
    <text evidence="2">Belongs to the metallo-dependent hydrolases superfamily. Peptidase M19 family.</text>
</comment>
<comment type="caution">
    <text evidence="3">The sequence shown here is derived from an EMBL/GenBank/DDBJ whole genome shotgun (WGS) entry which is preliminary data.</text>
</comment>
<comment type="catalytic activity">
    <reaction evidence="2">
        <text>an L-aminoacyl-L-amino acid + H2O = 2 an L-alpha-amino acid</text>
        <dbReference type="Rhea" id="RHEA:48940"/>
        <dbReference type="ChEBI" id="CHEBI:15377"/>
        <dbReference type="ChEBI" id="CHEBI:59869"/>
        <dbReference type="ChEBI" id="CHEBI:77460"/>
        <dbReference type="EC" id="3.4.13.19"/>
    </reaction>
</comment>
<keyword evidence="1 2" id="KW-0224">Dipeptidase</keyword>
<dbReference type="EMBL" id="QUQM01000002">
    <property type="protein sequence ID" value="KAA8651240.1"/>
    <property type="molecule type" value="Genomic_DNA"/>
</dbReference>
<keyword evidence="2" id="KW-0862">Zinc</keyword>
<dbReference type="InterPro" id="IPR008257">
    <property type="entry name" value="Pept_M19"/>
</dbReference>
<dbReference type="Pfam" id="PF01244">
    <property type="entry name" value="Peptidase_M19"/>
    <property type="match status" value="1"/>
</dbReference>
<evidence type="ECO:0000256" key="1">
    <source>
        <dbReference type="ARBA" id="ARBA00022997"/>
    </source>
</evidence>
<dbReference type="VEuPathDB" id="FungiDB:EYZ11_009589"/>